<reference evidence="1 2" key="1">
    <citation type="submission" date="2024-09" db="EMBL/GenBank/DDBJ databases">
        <authorList>
            <person name="Sun Q."/>
            <person name="Mori K."/>
        </authorList>
    </citation>
    <scope>NUCLEOTIDE SEQUENCE [LARGE SCALE GENOMIC DNA]</scope>
    <source>
        <strain evidence="1 2">JCM 10918</strain>
    </source>
</reference>
<organism evidence="1 2">
    <name type="scientific">Streptomyces thermocoprophilus</name>
    <dbReference type="NCBI Taxonomy" id="78356"/>
    <lineage>
        <taxon>Bacteria</taxon>
        <taxon>Bacillati</taxon>
        <taxon>Actinomycetota</taxon>
        <taxon>Actinomycetes</taxon>
        <taxon>Kitasatosporales</taxon>
        <taxon>Streptomycetaceae</taxon>
        <taxon>Streptomyces</taxon>
    </lineage>
</organism>
<sequence length="100" mass="10832">MLVAVIIALVKFGGVFGITWFMSRDDAETTSVGACMHNNGTNSKPDLEEVDCSSSEAQYKVVQKHDFTSDINKCTDPSAPIAYWQTGGGHDVVLCMSEVK</sequence>
<evidence type="ECO:0000313" key="1">
    <source>
        <dbReference type="EMBL" id="MFB9736872.1"/>
    </source>
</evidence>
<name>A0ABV5VGR2_9ACTN</name>
<dbReference type="Proteomes" id="UP001589703">
    <property type="component" value="Unassembled WGS sequence"/>
</dbReference>
<gene>
    <name evidence="1" type="ORF">ACFFRO_17305</name>
</gene>
<dbReference type="EMBL" id="JBHMAR010000020">
    <property type="protein sequence ID" value="MFB9736872.1"/>
    <property type="molecule type" value="Genomic_DNA"/>
</dbReference>
<protein>
    <recommendedName>
        <fullName evidence="3">Secreted protein</fullName>
    </recommendedName>
</protein>
<evidence type="ECO:0008006" key="3">
    <source>
        <dbReference type="Google" id="ProtNLM"/>
    </source>
</evidence>
<evidence type="ECO:0000313" key="2">
    <source>
        <dbReference type="Proteomes" id="UP001589703"/>
    </source>
</evidence>
<keyword evidence="2" id="KW-1185">Reference proteome</keyword>
<accession>A0ABV5VGR2</accession>
<dbReference type="RefSeq" id="WP_308404527.1">
    <property type="nucleotide sequence ID" value="NZ_JBHMAR010000020.1"/>
</dbReference>
<comment type="caution">
    <text evidence="1">The sequence shown here is derived from an EMBL/GenBank/DDBJ whole genome shotgun (WGS) entry which is preliminary data.</text>
</comment>
<proteinExistence type="predicted"/>